<evidence type="ECO:0000256" key="4">
    <source>
        <dbReference type="PROSITE-ProRule" id="PRU00335"/>
    </source>
</evidence>
<dbReference type="GO" id="GO:0003700">
    <property type="term" value="F:DNA-binding transcription factor activity"/>
    <property type="evidence" value="ECO:0007669"/>
    <property type="project" value="TreeGrafter"/>
</dbReference>
<feature type="DNA-binding region" description="H-T-H motif" evidence="4">
    <location>
        <begin position="26"/>
        <end position="45"/>
    </location>
</feature>
<dbReference type="EMBL" id="CP000360">
    <property type="protein sequence ID" value="ABF43429.1"/>
    <property type="molecule type" value="Genomic_DNA"/>
</dbReference>
<evidence type="ECO:0000259" key="5">
    <source>
        <dbReference type="PROSITE" id="PS50977"/>
    </source>
</evidence>
<dbReference type="Pfam" id="PF00440">
    <property type="entry name" value="TetR_N"/>
    <property type="match status" value="1"/>
</dbReference>
<dbReference type="GO" id="GO:0000976">
    <property type="term" value="F:transcription cis-regulatory region binding"/>
    <property type="evidence" value="ECO:0007669"/>
    <property type="project" value="TreeGrafter"/>
</dbReference>
<evidence type="ECO:0000256" key="3">
    <source>
        <dbReference type="ARBA" id="ARBA00023163"/>
    </source>
</evidence>
<proteinExistence type="predicted"/>
<dbReference type="InterPro" id="IPR001647">
    <property type="entry name" value="HTH_TetR"/>
</dbReference>
<dbReference type="EnsemblBacteria" id="ABF43429">
    <property type="protein sequence ID" value="ABF43429"/>
    <property type="gene ID" value="Acid345_4429"/>
</dbReference>
<keyword evidence="2 4" id="KW-0238">DNA-binding</keyword>
<sequence length="192" mass="21797">MDENTSERIAAVTLEIVEQEGADAVSMRRVAKAVGITPMAIYHHYPTREALLQAVTGREFERLGAFMRAHPARVSGDASFSKLLDFYLDYAFERPRVFDYLYSQARPDARKFPKDFRARKSPTMNGTADQVAAAIESGLLRDDDVWEIAMMLWAIVHGYLALYRAGRIGLDEKEFRALCHRALKRVFHGLKA</sequence>
<dbReference type="HOGENOM" id="CLU_069356_40_3_0"/>
<dbReference type="KEGG" id="aba:Acid345_4429"/>
<keyword evidence="1" id="KW-0805">Transcription regulation</keyword>
<feature type="domain" description="HTH tetR-type" evidence="5">
    <location>
        <begin position="3"/>
        <end position="63"/>
    </location>
</feature>
<keyword evidence="7" id="KW-1185">Reference proteome</keyword>
<dbReference type="Gene3D" id="1.10.357.10">
    <property type="entry name" value="Tetracycline Repressor, domain 2"/>
    <property type="match status" value="1"/>
</dbReference>
<dbReference type="PANTHER" id="PTHR30055:SF234">
    <property type="entry name" value="HTH-TYPE TRANSCRIPTIONAL REGULATOR BETI"/>
    <property type="match status" value="1"/>
</dbReference>
<name>Q1II71_KORVE</name>
<dbReference type="AlphaFoldDB" id="Q1II71"/>
<dbReference type="InterPro" id="IPR036271">
    <property type="entry name" value="Tet_transcr_reg_TetR-rel_C_sf"/>
</dbReference>
<evidence type="ECO:0000256" key="1">
    <source>
        <dbReference type="ARBA" id="ARBA00023015"/>
    </source>
</evidence>
<dbReference type="SUPFAM" id="SSF46689">
    <property type="entry name" value="Homeodomain-like"/>
    <property type="match status" value="1"/>
</dbReference>
<dbReference type="InterPro" id="IPR009057">
    <property type="entry name" value="Homeodomain-like_sf"/>
</dbReference>
<dbReference type="PROSITE" id="PS50977">
    <property type="entry name" value="HTH_TETR_2"/>
    <property type="match status" value="1"/>
</dbReference>
<dbReference type="STRING" id="204669.Acid345_4429"/>
<evidence type="ECO:0000313" key="6">
    <source>
        <dbReference type="EMBL" id="ABF43429.1"/>
    </source>
</evidence>
<dbReference type="InterPro" id="IPR025996">
    <property type="entry name" value="MT1864/Rv1816-like_C"/>
</dbReference>
<gene>
    <name evidence="6" type="ordered locus">Acid345_4429</name>
</gene>
<dbReference type="eggNOG" id="COG1309">
    <property type="taxonomic scope" value="Bacteria"/>
</dbReference>
<keyword evidence="3" id="KW-0804">Transcription</keyword>
<dbReference type="PRINTS" id="PR00455">
    <property type="entry name" value="HTHTETR"/>
</dbReference>
<dbReference type="Proteomes" id="UP000002432">
    <property type="component" value="Chromosome"/>
</dbReference>
<dbReference type="OrthoDB" id="9089941at2"/>
<evidence type="ECO:0000256" key="2">
    <source>
        <dbReference type="ARBA" id="ARBA00023125"/>
    </source>
</evidence>
<protein>
    <submittedName>
        <fullName evidence="6">Transcriptional regulator, TetR family</fullName>
    </submittedName>
</protein>
<evidence type="ECO:0000313" key="7">
    <source>
        <dbReference type="Proteomes" id="UP000002432"/>
    </source>
</evidence>
<dbReference type="InterPro" id="IPR050109">
    <property type="entry name" value="HTH-type_TetR-like_transc_reg"/>
</dbReference>
<organism evidence="6 7">
    <name type="scientific">Koribacter versatilis (strain Ellin345)</name>
    <dbReference type="NCBI Taxonomy" id="204669"/>
    <lineage>
        <taxon>Bacteria</taxon>
        <taxon>Pseudomonadati</taxon>
        <taxon>Acidobacteriota</taxon>
        <taxon>Terriglobia</taxon>
        <taxon>Terriglobales</taxon>
        <taxon>Candidatus Korobacteraceae</taxon>
        <taxon>Candidatus Korobacter</taxon>
    </lineage>
</organism>
<reference evidence="6 7" key="1">
    <citation type="journal article" date="2009" name="Appl. Environ. Microbiol.">
        <title>Three genomes from the phylum Acidobacteria provide insight into the lifestyles of these microorganisms in soils.</title>
        <authorList>
            <person name="Ward N.L."/>
            <person name="Challacombe J.F."/>
            <person name="Janssen P.H."/>
            <person name="Henrissat B."/>
            <person name="Coutinho P.M."/>
            <person name="Wu M."/>
            <person name="Xie G."/>
            <person name="Haft D.H."/>
            <person name="Sait M."/>
            <person name="Badger J."/>
            <person name="Barabote R.D."/>
            <person name="Bradley B."/>
            <person name="Brettin T.S."/>
            <person name="Brinkac L.M."/>
            <person name="Bruce D."/>
            <person name="Creasy T."/>
            <person name="Daugherty S.C."/>
            <person name="Davidsen T.M."/>
            <person name="DeBoy R.T."/>
            <person name="Detter J.C."/>
            <person name="Dodson R.J."/>
            <person name="Durkin A.S."/>
            <person name="Ganapathy A."/>
            <person name="Gwinn-Giglio M."/>
            <person name="Han C.S."/>
            <person name="Khouri H."/>
            <person name="Kiss H."/>
            <person name="Kothari S.P."/>
            <person name="Madupu R."/>
            <person name="Nelson K.E."/>
            <person name="Nelson W.C."/>
            <person name="Paulsen I."/>
            <person name="Penn K."/>
            <person name="Ren Q."/>
            <person name="Rosovitz M.J."/>
            <person name="Selengut J.D."/>
            <person name="Shrivastava S."/>
            <person name="Sullivan S.A."/>
            <person name="Tapia R."/>
            <person name="Thompson L.S."/>
            <person name="Watkins K.L."/>
            <person name="Yang Q."/>
            <person name="Yu C."/>
            <person name="Zafar N."/>
            <person name="Zhou L."/>
            <person name="Kuske C.R."/>
        </authorList>
    </citation>
    <scope>NUCLEOTIDE SEQUENCE [LARGE SCALE GENOMIC DNA]</scope>
    <source>
        <strain evidence="6 7">Ellin345</strain>
    </source>
</reference>
<dbReference type="SUPFAM" id="SSF48498">
    <property type="entry name" value="Tetracyclin repressor-like, C-terminal domain"/>
    <property type="match status" value="1"/>
</dbReference>
<dbReference type="RefSeq" id="WP_011525226.1">
    <property type="nucleotide sequence ID" value="NC_008009.1"/>
</dbReference>
<accession>Q1II71</accession>
<dbReference type="Pfam" id="PF13305">
    <property type="entry name" value="TetR_C_33"/>
    <property type="match status" value="1"/>
</dbReference>
<dbReference type="PANTHER" id="PTHR30055">
    <property type="entry name" value="HTH-TYPE TRANSCRIPTIONAL REGULATOR RUTR"/>
    <property type="match status" value="1"/>
</dbReference>